<accession>A0A8J7K5F2</accession>
<dbReference type="Proteomes" id="UP000640333">
    <property type="component" value="Unassembled WGS sequence"/>
</dbReference>
<organism evidence="3 4">
    <name type="scientific">Pontibacterium sinense</name>
    <dbReference type="NCBI Taxonomy" id="2781979"/>
    <lineage>
        <taxon>Bacteria</taxon>
        <taxon>Pseudomonadati</taxon>
        <taxon>Pseudomonadota</taxon>
        <taxon>Gammaproteobacteria</taxon>
        <taxon>Oceanospirillales</taxon>
        <taxon>Oceanospirillaceae</taxon>
        <taxon>Pontibacterium</taxon>
    </lineage>
</organism>
<feature type="compositionally biased region" description="Polar residues" evidence="1">
    <location>
        <begin position="36"/>
        <end position="51"/>
    </location>
</feature>
<proteinExistence type="predicted"/>
<dbReference type="PANTHER" id="PTHR38043">
    <property type="entry name" value="PROTEIN HEMX"/>
    <property type="match status" value="1"/>
</dbReference>
<dbReference type="EMBL" id="JADEYS010000005">
    <property type="protein sequence ID" value="MBE9396890.1"/>
    <property type="molecule type" value="Genomic_DNA"/>
</dbReference>
<evidence type="ECO:0000313" key="4">
    <source>
        <dbReference type="Proteomes" id="UP000640333"/>
    </source>
</evidence>
<feature type="compositionally biased region" description="Basic and acidic residues" evidence="1">
    <location>
        <begin position="67"/>
        <end position="77"/>
    </location>
</feature>
<keyword evidence="4" id="KW-1185">Reference proteome</keyword>
<gene>
    <name evidence="3" type="ORF">IOQ59_06385</name>
</gene>
<dbReference type="RefSeq" id="WP_193952446.1">
    <property type="nucleotide sequence ID" value="NZ_JADEYS010000005.1"/>
</dbReference>
<keyword evidence="2" id="KW-0812">Transmembrane</keyword>
<name>A0A8J7K5F2_9GAMM</name>
<evidence type="ECO:0000256" key="2">
    <source>
        <dbReference type="SAM" id="Phobius"/>
    </source>
</evidence>
<protein>
    <submittedName>
        <fullName evidence="3">Uroporphyrinogen-III C-methyltransferase</fullName>
    </submittedName>
</protein>
<evidence type="ECO:0000256" key="1">
    <source>
        <dbReference type="SAM" id="MobiDB-lite"/>
    </source>
</evidence>
<comment type="caution">
    <text evidence="3">The sequence shown here is derived from an EMBL/GenBank/DDBJ whole genome shotgun (WGS) entry which is preliminary data.</text>
</comment>
<sequence length="423" mass="46847">MSEKDKKQQQNNTPDNDVIEGELVKDSDKEAEKSADTSAPETQEAEQNSADEQAEAVSDNSAETDAPAEKATEEKKPGATWPGKVALILSVAALGASGYLYWLTLQQTQSNEMLRSSLAQDVQNNLTSSNNETNRSIADLGRRLDDVRTQAAADKIGVEELQLRLTRSMQQINAKQQDNSTEWLLAEVEYLLRLANQRVLMEKTADGALTLLKSADKILSETDDVTIYEVRKALATDIAALEAVPQVDTEGVFLKLGAMNDQVEKLRLIPLAEKRELPDLLKEITPDSVSESWASGMKASWNSAMDKLGSLVVIQQRDGKIEPLLSPKETFYLKQNLHLMLEQAQMALLQREQGAYDNSLIKAQAWAAEYFDKKDAATQALVRGLEDLKPVQVSPEVPDISGSLRELKDYLKRMTKLKEEGAK</sequence>
<dbReference type="AlphaFoldDB" id="A0A8J7K5F2"/>
<dbReference type="Pfam" id="PF04375">
    <property type="entry name" value="HemX"/>
    <property type="match status" value="1"/>
</dbReference>
<reference evidence="3" key="1">
    <citation type="submission" date="2020-10" db="EMBL/GenBank/DDBJ databases">
        <title>Bacterium isolated from coastal waters sediment.</title>
        <authorList>
            <person name="Chen R.-J."/>
            <person name="Lu D.-C."/>
            <person name="Zhu K.-L."/>
            <person name="Du Z.-J."/>
        </authorList>
    </citation>
    <scope>NUCLEOTIDE SEQUENCE</scope>
    <source>
        <strain evidence="3">N1Y112</strain>
    </source>
</reference>
<keyword evidence="2" id="KW-0472">Membrane</keyword>
<feature type="compositionally biased region" description="Basic and acidic residues" evidence="1">
    <location>
        <begin position="22"/>
        <end position="35"/>
    </location>
</feature>
<dbReference type="InterPro" id="IPR007470">
    <property type="entry name" value="HemX"/>
</dbReference>
<keyword evidence="2" id="KW-1133">Transmembrane helix</keyword>
<feature type="region of interest" description="Disordered" evidence="1">
    <location>
        <begin position="1"/>
        <end position="79"/>
    </location>
</feature>
<feature type="transmembrane region" description="Helical" evidence="2">
    <location>
        <begin position="85"/>
        <end position="103"/>
    </location>
</feature>
<evidence type="ECO:0000313" key="3">
    <source>
        <dbReference type="EMBL" id="MBE9396890.1"/>
    </source>
</evidence>
<dbReference type="PANTHER" id="PTHR38043:SF1">
    <property type="entry name" value="PROTEIN HEMX"/>
    <property type="match status" value="1"/>
</dbReference>